<dbReference type="EMBL" id="LWQS01000085">
    <property type="protein sequence ID" value="OAN41708.1"/>
    <property type="molecule type" value="Genomic_DNA"/>
</dbReference>
<evidence type="ECO:0000313" key="1">
    <source>
        <dbReference type="EMBL" id="OAN41708.1"/>
    </source>
</evidence>
<evidence type="ECO:0000313" key="2">
    <source>
        <dbReference type="Proteomes" id="UP000078287"/>
    </source>
</evidence>
<protein>
    <submittedName>
        <fullName evidence="1">Uncharacterized protein</fullName>
    </submittedName>
</protein>
<proteinExistence type="predicted"/>
<name>A0A178M159_9CHLR</name>
<comment type="caution">
    <text evidence="1">The sequence shown here is derived from an EMBL/GenBank/DDBJ whole genome shotgun (WGS) entry which is preliminary data.</text>
</comment>
<organism evidence="1 2">
    <name type="scientific">Chloroflexus islandicus</name>
    <dbReference type="NCBI Taxonomy" id="1707952"/>
    <lineage>
        <taxon>Bacteria</taxon>
        <taxon>Bacillati</taxon>
        <taxon>Chloroflexota</taxon>
        <taxon>Chloroflexia</taxon>
        <taxon>Chloroflexales</taxon>
        <taxon>Chloroflexineae</taxon>
        <taxon>Chloroflexaceae</taxon>
        <taxon>Chloroflexus</taxon>
    </lineage>
</organism>
<sequence length="165" mass="17792">MSIQCVVQLQFVSRDPAYPDPAAVSAYADLVIADLRSRGLTVQPVYTGAMGGDVYEVIRQLAEAVTTNKEILAAMISGVLATIVSTLADRLKGSKLSSTTPPFTIEVNIEHVRTEMTVPEVAVPEIDPEALLRQLLAIDPELPAKISPDTKLNIKVRVPAQRGRS</sequence>
<gene>
    <name evidence="1" type="ORF">A6A03_18835</name>
</gene>
<dbReference type="AlphaFoldDB" id="A0A178M159"/>
<accession>A0A178M159</accession>
<dbReference type="RefSeq" id="WP_066790555.1">
    <property type="nucleotide sequence ID" value="NZ_LWQS01000085.1"/>
</dbReference>
<dbReference type="Proteomes" id="UP000078287">
    <property type="component" value="Unassembled WGS sequence"/>
</dbReference>
<reference evidence="1 2" key="1">
    <citation type="submission" date="2016-04" db="EMBL/GenBank/DDBJ databases">
        <title>Chloroflexus islandicus sp. nov., a thermophilic filamentous anoxygenic phototrophic bacterium from geyser Strokkur (Iceland).</title>
        <authorList>
            <person name="Gaisin V.A."/>
            <person name="Kalashnikov A.M."/>
            <person name="Sukhacheva M.V."/>
            <person name="Grouzdev D.S."/>
            <person name="Ivanov T.M."/>
            <person name="Kuznetsov B."/>
            <person name="Gorlenko V.M."/>
        </authorList>
    </citation>
    <scope>NUCLEOTIDE SEQUENCE [LARGE SCALE GENOMIC DNA]</scope>
    <source>
        <strain evidence="2">isl-2</strain>
    </source>
</reference>
<dbReference type="OrthoDB" id="164024at2"/>
<keyword evidence="2" id="KW-1185">Reference proteome</keyword>